<dbReference type="Proteomes" id="UP001328107">
    <property type="component" value="Unassembled WGS sequence"/>
</dbReference>
<accession>A0AAN5D2J9</accession>
<comment type="caution">
    <text evidence="1">The sequence shown here is derived from an EMBL/GenBank/DDBJ whole genome shotgun (WGS) entry which is preliminary data.</text>
</comment>
<feature type="non-terminal residue" evidence="1">
    <location>
        <position position="85"/>
    </location>
</feature>
<gene>
    <name evidence="1" type="ORF">PMAYCL1PPCAC_25553</name>
</gene>
<evidence type="ECO:0000313" key="1">
    <source>
        <dbReference type="EMBL" id="GMR55358.1"/>
    </source>
</evidence>
<dbReference type="EMBL" id="BTRK01000005">
    <property type="protein sequence ID" value="GMR55358.1"/>
    <property type="molecule type" value="Genomic_DNA"/>
</dbReference>
<keyword evidence="2" id="KW-1185">Reference proteome</keyword>
<organism evidence="1 2">
    <name type="scientific">Pristionchus mayeri</name>
    <dbReference type="NCBI Taxonomy" id="1317129"/>
    <lineage>
        <taxon>Eukaryota</taxon>
        <taxon>Metazoa</taxon>
        <taxon>Ecdysozoa</taxon>
        <taxon>Nematoda</taxon>
        <taxon>Chromadorea</taxon>
        <taxon>Rhabditida</taxon>
        <taxon>Rhabditina</taxon>
        <taxon>Diplogasteromorpha</taxon>
        <taxon>Diplogasteroidea</taxon>
        <taxon>Neodiplogasteridae</taxon>
        <taxon>Pristionchus</taxon>
    </lineage>
</organism>
<feature type="non-terminal residue" evidence="1">
    <location>
        <position position="1"/>
    </location>
</feature>
<proteinExistence type="predicted"/>
<evidence type="ECO:0000313" key="2">
    <source>
        <dbReference type="Proteomes" id="UP001328107"/>
    </source>
</evidence>
<name>A0AAN5D2J9_9BILA</name>
<protein>
    <submittedName>
        <fullName evidence="1">Uncharacterized protein</fullName>
    </submittedName>
</protein>
<reference evidence="2" key="1">
    <citation type="submission" date="2022-10" db="EMBL/GenBank/DDBJ databases">
        <title>Genome assembly of Pristionchus species.</title>
        <authorList>
            <person name="Yoshida K."/>
            <person name="Sommer R.J."/>
        </authorList>
    </citation>
    <scope>NUCLEOTIDE SEQUENCE [LARGE SCALE GENOMIC DNA]</scope>
    <source>
        <strain evidence="2">RS5460</strain>
    </source>
</reference>
<sequence>EVDVVMFQVDGTPFKSPKETFIFDDINSTWIYNSPLSWGSIMSRQLYNVDDKVAIQFRVNIIPKREVVADPEKFASPSKVSNVIL</sequence>
<dbReference type="AlphaFoldDB" id="A0AAN5D2J9"/>